<dbReference type="InterPro" id="IPR018321">
    <property type="entry name" value="Glucosamine6P_isomerase_CS"/>
</dbReference>
<reference evidence="2" key="1">
    <citation type="submission" date="2018-05" db="EMBL/GenBank/DDBJ databases">
        <authorList>
            <person name="Lanie J.A."/>
            <person name="Ng W.-L."/>
            <person name="Kazmierczak K.M."/>
            <person name="Andrzejewski T.M."/>
            <person name="Davidsen T.M."/>
            <person name="Wayne K.J."/>
            <person name="Tettelin H."/>
            <person name="Glass J.I."/>
            <person name="Rusch D."/>
            <person name="Podicherti R."/>
            <person name="Tsui H.-C.T."/>
            <person name="Winkler M.E."/>
        </authorList>
    </citation>
    <scope>NUCLEOTIDE SEQUENCE</scope>
</reference>
<sequence>MKQIYTDPIAFYNKKRSFCYFYFNNKRIKIYNGKCLNKNIYPNKEKDKKETINSLNKLRSLLSNELKNNWIPENIKITYEQKLETSYKTLKKIDYEGSIFKERINIKFFENQRLGSIKVAKEIAETIKERQSLNKNCVLGLATGSSPINTYSNLIRIHKEEGLSFKNVITFNLDEYLEMDPNSIHSYHYFMHEHLFNHIDIKKENIHIPKGNLIESEIQKHCIQYEKKIERAGGIDLQLLGIGRNGHIGFNEPGSLESSITRKVTIDNKTRVDASQEFGGIENVPKKAISMGINTILNAKKIILIAWGENKRKVVKKAVEENINDLIPASFLQNHNNIQFILDSESAANLNRFTCPWLYTDIGNYLSKILSSGKVGWDKKSIKKAVIWLSMKKNKPILLLTDEDYNENGMGEIFDKYKSAYLTNILVFNMLQHTITGWPGGKPNADDSQRPERASPRKKRVILFSPHPDDDVISMGGTFNRLIQQGHDVHVAYQTSGNIAVKDSDVLEITEFIKRLVNDLSKDEFNTLMKQNIINDSHVKMGTGFHNAIKNLFEKEIDLEEYKALNKIKGLIRQSEAFQGCKHLGLSNENKIHFLDLPFYQTGRIKKKDISTQDIHIVKNLIETIKPHQIYAAGDLNDPHGTHRLCLKAIYKSIDILKSKSFMKTCNVWLYRGAWKEWKTYDIDMVVPLSPDQILKKRRAIFKHRSQKDTVAYPGKDLREFWQRAEDRNKNTAEFYSNLGFAKYAAMEAFKKYRF</sequence>
<dbReference type="Gene3D" id="3.40.50.10320">
    <property type="entry name" value="LmbE-like"/>
    <property type="match status" value="1"/>
</dbReference>
<dbReference type="SUPFAM" id="SSF102588">
    <property type="entry name" value="LmbE-like"/>
    <property type="match status" value="1"/>
</dbReference>
<dbReference type="Gene3D" id="3.40.50.1360">
    <property type="match status" value="1"/>
</dbReference>
<dbReference type="InterPro" id="IPR024078">
    <property type="entry name" value="LmbE-like_dom_sf"/>
</dbReference>
<organism evidence="2">
    <name type="scientific">marine metagenome</name>
    <dbReference type="NCBI Taxonomy" id="408172"/>
    <lineage>
        <taxon>unclassified sequences</taxon>
        <taxon>metagenomes</taxon>
        <taxon>ecological metagenomes</taxon>
    </lineage>
</organism>
<evidence type="ECO:0000259" key="1">
    <source>
        <dbReference type="Pfam" id="PF01182"/>
    </source>
</evidence>
<evidence type="ECO:0000313" key="2">
    <source>
        <dbReference type="EMBL" id="SUZ81531.1"/>
    </source>
</evidence>
<dbReference type="Pfam" id="PF02585">
    <property type="entry name" value="PIG-L"/>
    <property type="match status" value="1"/>
</dbReference>
<dbReference type="InterPro" id="IPR003737">
    <property type="entry name" value="GlcNAc_PI_deacetylase-related"/>
</dbReference>
<protein>
    <recommendedName>
        <fullName evidence="1">Glucosamine/galactosamine-6-phosphate isomerase domain-containing protein</fullName>
    </recommendedName>
</protein>
<dbReference type="CDD" id="cd01399">
    <property type="entry name" value="GlcN6P_deaminase"/>
    <property type="match status" value="1"/>
</dbReference>
<proteinExistence type="predicted"/>
<dbReference type="InterPro" id="IPR006148">
    <property type="entry name" value="Glc/Gal-6P_isomerase"/>
</dbReference>
<dbReference type="EMBL" id="UINC01001471">
    <property type="protein sequence ID" value="SUZ81531.1"/>
    <property type="molecule type" value="Genomic_DNA"/>
</dbReference>
<dbReference type="GO" id="GO:0004342">
    <property type="term" value="F:glucosamine-6-phosphate deaminase activity"/>
    <property type="evidence" value="ECO:0007669"/>
    <property type="project" value="InterPro"/>
</dbReference>
<dbReference type="PANTHER" id="PTHR42892">
    <property type="entry name" value="GLUCOSAMINE-6-PHOSPHATE DEAMINASE-LIKE PROTEIN BT_0258-RELATED"/>
    <property type="match status" value="1"/>
</dbReference>
<dbReference type="Pfam" id="PF01182">
    <property type="entry name" value="Glucosamine_iso"/>
    <property type="match status" value="1"/>
</dbReference>
<dbReference type="GO" id="GO:0005975">
    <property type="term" value="P:carbohydrate metabolic process"/>
    <property type="evidence" value="ECO:0007669"/>
    <property type="project" value="InterPro"/>
</dbReference>
<dbReference type="InterPro" id="IPR052960">
    <property type="entry name" value="GlcN6P_deaminase-like"/>
</dbReference>
<dbReference type="PANTHER" id="PTHR42892:SF1">
    <property type="entry name" value="GLUCOSAMINE-6-PHOSPHATE ISOMERASE"/>
    <property type="match status" value="1"/>
</dbReference>
<dbReference type="NCBIfam" id="NF002557">
    <property type="entry name" value="PRK02122.1"/>
    <property type="match status" value="1"/>
</dbReference>
<accession>A0A381QQA8</accession>
<name>A0A381QQA8_9ZZZZ</name>
<dbReference type="AlphaFoldDB" id="A0A381QQA8"/>
<dbReference type="NCBIfam" id="TIGR00502">
    <property type="entry name" value="nagB"/>
    <property type="match status" value="1"/>
</dbReference>
<gene>
    <name evidence="2" type="ORF">METZ01_LOCUS34385</name>
</gene>
<dbReference type="GO" id="GO:0006044">
    <property type="term" value="P:N-acetylglucosamine metabolic process"/>
    <property type="evidence" value="ECO:0007669"/>
    <property type="project" value="InterPro"/>
</dbReference>
<dbReference type="PROSITE" id="PS01161">
    <property type="entry name" value="GLC_GALNAC_ISOMERASE"/>
    <property type="match status" value="1"/>
</dbReference>
<dbReference type="InterPro" id="IPR037171">
    <property type="entry name" value="NagB/RpiA_transferase-like"/>
</dbReference>
<dbReference type="SUPFAM" id="SSF100950">
    <property type="entry name" value="NagB/RpiA/CoA transferase-like"/>
    <property type="match status" value="1"/>
</dbReference>
<dbReference type="InterPro" id="IPR004547">
    <property type="entry name" value="Glucosamine6P_isomerase"/>
</dbReference>
<feature type="domain" description="Glucosamine/galactosamine-6-phosphate isomerase" evidence="1">
    <location>
        <begin position="118"/>
        <end position="335"/>
    </location>
</feature>